<dbReference type="Gene3D" id="3.40.50.1820">
    <property type="entry name" value="alpha/beta hydrolase"/>
    <property type="match status" value="1"/>
</dbReference>
<organism evidence="3 4">
    <name type="scientific">Luteolibacter algae</name>
    <dbReference type="NCBI Taxonomy" id="454151"/>
    <lineage>
        <taxon>Bacteria</taxon>
        <taxon>Pseudomonadati</taxon>
        <taxon>Verrucomicrobiota</taxon>
        <taxon>Verrucomicrobiia</taxon>
        <taxon>Verrucomicrobiales</taxon>
        <taxon>Verrucomicrobiaceae</taxon>
        <taxon>Luteolibacter</taxon>
    </lineage>
</organism>
<evidence type="ECO:0000313" key="4">
    <source>
        <dbReference type="Proteomes" id="UP001597375"/>
    </source>
</evidence>
<dbReference type="GO" id="GO:0016787">
    <property type="term" value="F:hydrolase activity"/>
    <property type="evidence" value="ECO:0007669"/>
    <property type="project" value="UniProtKB-KW"/>
</dbReference>
<dbReference type="RefSeq" id="WP_386819843.1">
    <property type="nucleotide sequence ID" value="NZ_JBHUIT010000008.1"/>
</dbReference>
<keyword evidence="1 3" id="KW-0378">Hydrolase</keyword>
<protein>
    <submittedName>
        <fullName evidence="3">Alpha/beta hydrolase family protein</fullName>
        <ecNumber evidence="3">3.4.-.-</ecNumber>
    </submittedName>
</protein>
<dbReference type="InterPro" id="IPR029058">
    <property type="entry name" value="AB_hydrolase_fold"/>
</dbReference>
<dbReference type="InterPro" id="IPR049492">
    <property type="entry name" value="BD-FAE-like_dom"/>
</dbReference>
<dbReference type="Pfam" id="PF20434">
    <property type="entry name" value="BD-FAE"/>
    <property type="match status" value="1"/>
</dbReference>
<dbReference type="InterPro" id="IPR050300">
    <property type="entry name" value="GDXG_lipolytic_enzyme"/>
</dbReference>
<accession>A0ABW5D846</accession>
<feature type="domain" description="BD-FAE-like" evidence="2">
    <location>
        <begin position="36"/>
        <end position="219"/>
    </location>
</feature>
<proteinExistence type="predicted"/>
<comment type="caution">
    <text evidence="3">The sequence shown here is derived from an EMBL/GenBank/DDBJ whole genome shotgun (WGS) entry which is preliminary data.</text>
</comment>
<dbReference type="PANTHER" id="PTHR48081">
    <property type="entry name" value="AB HYDROLASE SUPERFAMILY PROTEIN C4A8.06C"/>
    <property type="match status" value="1"/>
</dbReference>
<evidence type="ECO:0000256" key="1">
    <source>
        <dbReference type="ARBA" id="ARBA00022801"/>
    </source>
</evidence>
<evidence type="ECO:0000313" key="3">
    <source>
        <dbReference type="EMBL" id="MFD2256554.1"/>
    </source>
</evidence>
<dbReference type="EMBL" id="JBHUIT010000008">
    <property type="protein sequence ID" value="MFD2256554.1"/>
    <property type="molecule type" value="Genomic_DNA"/>
</dbReference>
<keyword evidence="4" id="KW-1185">Reference proteome</keyword>
<dbReference type="SUPFAM" id="SSF53474">
    <property type="entry name" value="alpha/beta-Hydrolases"/>
    <property type="match status" value="1"/>
</dbReference>
<dbReference type="Proteomes" id="UP001597375">
    <property type="component" value="Unassembled WGS sequence"/>
</dbReference>
<reference evidence="4" key="1">
    <citation type="journal article" date="2019" name="Int. J. Syst. Evol. Microbiol.">
        <title>The Global Catalogue of Microorganisms (GCM) 10K type strain sequencing project: providing services to taxonomists for standard genome sequencing and annotation.</title>
        <authorList>
            <consortium name="The Broad Institute Genomics Platform"/>
            <consortium name="The Broad Institute Genome Sequencing Center for Infectious Disease"/>
            <person name="Wu L."/>
            <person name="Ma J."/>
        </authorList>
    </citation>
    <scope>NUCLEOTIDE SEQUENCE [LARGE SCALE GENOMIC DNA]</scope>
    <source>
        <strain evidence="4">CGMCC 4.7106</strain>
    </source>
</reference>
<sequence length="259" mass="28317">MTVGLSLLPSCVATGYKVRRNVAYAQSDWMQLNEGDLYQPKTSGRKPAILLLHGDGRIGDDGRWQMAGIARRLAQRGYVVFNATYRMAPDWTYPAPLVDARAALRWMRDHADENGIDPNRIGVFGYSAGGYVGMLTAMKGEADVKAVVAGGAPSNLTYYAGGDLIRNFLGGRVEDIPEKYWEASPVNDVGAGSPPVFLYHGEKDTLVSPDHLLEMEDKLVENGVPHEVFWIHGKGHIGAFLSQGKALAAAMEFLDKHLK</sequence>
<evidence type="ECO:0000259" key="2">
    <source>
        <dbReference type="Pfam" id="PF20434"/>
    </source>
</evidence>
<dbReference type="EC" id="3.4.-.-" evidence="3"/>
<name>A0ABW5D846_9BACT</name>
<gene>
    <name evidence="3" type="ORF">ACFSSA_07695</name>
</gene>